<evidence type="ECO:0008006" key="3">
    <source>
        <dbReference type="Google" id="ProtNLM"/>
    </source>
</evidence>
<dbReference type="OrthoDB" id="683469at2759"/>
<dbReference type="EMBL" id="JAAIUW010000004">
    <property type="protein sequence ID" value="KAF7835399.1"/>
    <property type="molecule type" value="Genomic_DNA"/>
</dbReference>
<keyword evidence="2" id="KW-1185">Reference proteome</keyword>
<evidence type="ECO:0000313" key="2">
    <source>
        <dbReference type="Proteomes" id="UP000634136"/>
    </source>
</evidence>
<protein>
    <recommendedName>
        <fullName evidence="3">Transposase</fullName>
    </recommendedName>
</protein>
<name>A0A834WZX0_9FABA</name>
<gene>
    <name evidence="1" type="ORF">G2W53_010258</name>
</gene>
<organism evidence="1 2">
    <name type="scientific">Senna tora</name>
    <dbReference type="NCBI Taxonomy" id="362788"/>
    <lineage>
        <taxon>Eukaryota</taxon>
        <taxon>Viridiplantae</taxon>
        <taxon>Streptophyta</taxon>
        <taxon>Embryophyta</taxon>
        <taxon>Tracheophyta</taxon>
        <taxon>Spermatophyta</taxon>
        <taxon>Magnoliopsida</taxon>
        <taxon>eudicotyledons</taxon>
        <taxon>Gunneridae</taxon>
        <taxon>Pentapetalae</taxon>
        <taxon>rosids</taxon>
        <taxon>fabids</taxon>
        <taxon>Fabales</taxon>
        <taxon>Fabaceae</taxon>
        <taxon>Caesalpinioideae</taxon>
        <taxon>Cassia clade</taxon>
        <taxon>Senna</taxon>
    </lineage>
</organism>
<evidence type="ECO:0000313" key="1">
    <source>
        <dbReference type="EMBL" id="KAF7835399.1"/>
    </source>
</evidence>
<dbReference type="AlphaFoldDB" id="A0A834WZX0"/>
<reference evidence="1" key="1">
    <citation type="submission" date="2020-09" db="EMBL/GenBank/DDBJ databases">
        <title>Genome-Enabled Discovery of Anthraquinone Biosynthesis in Senna tora.</title>
        <authorList>
            <person name="Kang S.-H."/>
            <person name="Pandey R.P."/>
            <person name="Lee C.-M."/>
            <person name="Sim J.-S."/>
            <person name="Jeong J.-T."/>
            <person name="Choi B.-S."/>
            <person name="Jung M."/>
            <person name="Ginzburg D."/>
            <person name="Zhao K."/>
            <person name="Won S.Y."/>
            <person name="Oh T.-J."/>
            <person name="Yu Y."/>
            <person name="Kim N.-H."/>
            <person name="Lee O.R."/>
            <person name="Lee T.-H."/>
            <person name="Bashyal P."/>
            <person name="Kim T.-S."/>
            <person name="Lee W.-H."/>
            <person name="Kawkins C."/>
            <person name="Kim C.-K."/>
            <person name="Kim J.S."/>
            <person name="Ahn B.O."/>
            <person name="Rhee S.Y."/>
            <person name="Sohng J.K."/>
        </authorList>
    </citation>
    <scope>NUCLEOTIDE SEQUENCE</scope>
    <source>
        <tissue evidence="1">Leaf</tissue>
    </source>
</reference>
<accession>A0A834WZX0</accession>
<proteinExistence type="predicted"/>
<comment type="caution">
    <text evidence="1">The sequence shown here is derived from an EMBL/GenBank/DDBJ whole genome shotgun (WGS) entry which is preliminary data.</text>
</comment>
<sequence>MVLKTLIKDTLRLSENQIVSEMIYRIPLNLNPLRCGKFHLEVDNDWNCSTKAHAVPTSDLIATCIVSMVTRKPDVSIAFIIERGVSSDLGVRIFQRVFGLTKPCIDAFPHLKPMIQVDGYFLYEKYTRNPLDCFLARRNNNIVPLAFAIAKGETLGHGHGFKNVHEHVVGDRENICLISDRHISITSVIADASIKWQPPYAYHVHACVIWLVT</sequence>
<dbReference type="Proteomes" id="UP000634136">
    <property type="component" value="Unassembled WGS sequence"/>
</dbReference>